<feature type="compositionally biased region" description="Basic and acidic residues" evidence="1">
    <location>
        <begin position="149"/>
        <end position="159"/>
    </location>
</feature>
<sequence length="173" mass="19255">MDSAMLNLMTEEHTLGNFVNGSFTPLAWNRMVHDFNQRTNLSFTKVHLQNRLKVLKRQYLTYQTLANKSGWGWDCTRNIPTAGDPSDWEAVIAENPAYAKCRDKAFPAYQAIEFLSGKATATGKHGFTSMMDIDDVRSTSSSSPATQKLDMESLGKNLEDINDANSTSPTPTP</sequence>
<reference evidence="3" key="1">
    <citation type="journal article" date="2015" name="Nat. Genet.">
        <title>The pineapple genome and the evolution of CAM photosynthesis.</title>
        <authorList>
            <person name="Ming R."/>
            <person name="VanBuren R."/>
            <person name="Wai C.M."/>
            <person name="Tang H."/>
            <person name="Schatz M.C."/>
            <person name="Bowers J.E."/>
            <person name="Lyons E."/>
            <person name="Wang M.L."/>
            <person name="Chen J."/>
            <person name="Biggers E."/>
            <person name="Zhang J."/>
            <person name="Huang L."/>
            <person name="Zhang L."/>
            <person name="Miao W."/>
            <person name="Zhang J."/>
            <person name="Ye Z."/>
            <person name="Miao C."/>
            <person name="Lin Z."/>
            <person name="Wang H."/>
            <person name="Zhou H."/>
            <person name="Yim W.C."/>
            <person name="Priest H.D."/>
            <person name="Zheng C."/>
            <person name="Woodhouse M."/>
            <person name="Edger P.P."/>
            <person name="Guyot R."/>
            <person name="Guo H.B."/>
            <person name="Guo H."/>
            <person name="Zheng G."/>
            <person name="Singh R."/>
            <person name="Sharma A."/>
            <person name="Min X."/>
            <person name="Zheng Y."/>
            <person name="Lee H."/>
            <person name="Gurtowski J."/>
            <person name="Sedlazeck F.J."/>
            <person name="Harkess A."/>
            <person name="McKain M.R."/>
            <person name="Liao Z."/>
            <person name="Fang J."/>
            <person name="Liu J."/>
            <person name="Zhang X."/>
            <person name="Zhang Q."/>
            <person name="Hu W."/>
            <person name="Qin Y."/>
            <person name="Wang K."/>
            <person name="Chen L.Y."/>
            <person name="Shirley N."/>
            <person name="Lin Y.R."/>
            <person name="Liu L.Y."/>
            <person name="Hernandez A.G."/>
            <person name="Wright C.L."/>
            <person name="Bulone V."/>
            <person name="Tuskan G.A."/>
            <person name="Heath K."/>
            <person name="Zee F."/>
            <person name="Moore P.H."/>
            <person name="Sunkar R."/>
            <person name="Leebens-Mack J.H."/>
            <person name="Mockler T."/>
            <person name="Bennetzen J.L."/>
            <person name="Freeling M."/>
            <person name="Sankoff D."/>
            <person name="Paterson A.H."/>
            <person name="Zhu X."/>
            <person name="Yang X."/>
            <person name="Smith J.A."/>
            <person name="Cushman J.C."/>
            <person name="Paull R.E."/>
            <person name="Yu Q."/>
        </authorList>
    </citation>
    <scope>NUCLEOTIDE SEQUENCE [LARGE SCALE GENOMIC DNA]</scope>
    <source>
        <strain evidence="3">cv. F153</strain>
    </source>
</reference>
<dbReference type="Proteomes" id="UP000515123">
    <property type="component" value="Unplaced"/>
</dbReference>
<dbReference type="Pfam" id="PF12776">
    <property type="entry name" value="Myb_DNA-bind_3"/>
    <property type="match status" value="1"/>
</dbReference>
<protein>
    <submittedName>
        <fullName evidence="4">Uncharacterized protein LOC109705367</fullName>
    </submittedName>
</protein>
<accession>A0A6P5EJU9</accession>
<dbReference type="AlphaFoldDB" id="A0A6P5EJU9"/>
<dbReference type="InterPro" id="IPR024752">
    <property type="entry name" value="Myb/SANT-like_dom"/>
</dbReference>
<organism evidence="3 4">
    <name type="scientific">Ananas comosus</name>
    <name type="common">Pineapple</name>
    <name type="synonym">Ananas ananas</name>
    <dbReference type="NCBI Taxonomy" id="4615"/>
    <lineage>
        <taxon>Eukaryota</taxon>
        <taxon>Viridiplantae</taxon>
        <taxon>Streptophyta</taxon>
        <taxon>Embryophyta</taxon>
        <taxon>Tracheophyta</taxon>
        <taxon>Spermatophyta</taxon>
        <taxon>Magnoliopsida</taxon>
        <taxon>Liliopsida</taxon>
        <taxon>Poales</taxon>
        <taxon>Bromeliaceae</taxon>
        <taxon>Bromelioideae</taxon>
        <taxon>Ananas</taxon>
    </lineage>
</organism>
<dbReference type="RefSeq" id="XP_020081690.1">
    <property type="nucleotide sequence ID" value="XM_020226101.1"/>
</dbReference>
<evidence type="ECO:0000313" key="3">
    <source>
        <dbReference type="Proteomes" id="UP000515123"/>
    </source>
</evidence>
<reference evidence="4" key="2">
    <citation type="submission" date="2025-08" db="UniProtKB">
        <authorList>
            <consortium name="RefSeq"/>
        </authorList>
    </citation>
    <scope>IDENTIFICATION</scope>
    <source>
        <tissue evidence="4">Leaf</tissue>
    </source>
</reference>
<name>A0A6P5EJU9_ANACO</name>
<proteinExistence type="predicted"/>
<dbReference type="PANTHER" id="PTHR46929:SF3">
    <property type="entry name" value="MYB_SANT-LIKE DOMAIN-CONTAINING PROTEIN"/>
    <property type="match status" value="1"/>
</dbReference>
<dbReference type="GeneID" id="109705367"/>
<evidence type="ECO:0000256" key="1">
    <source>
        <dbReference type="SAM" id="MobiDB-lite"/>
    </source>
</evidence>
<gene>
    <name evidence="4" type="primary">LOC109705367</name>
</gene>
<feature type="non-terminal residue" evidence="4">
    <location>
        <position position="173"/>
    </location>
</feature>
<keyword evidence="3" id="KW-1185">Reference proteome</keyword>
<dbReference type="PANTHER" id="PTHR46929">
    <property type="entry name" value="EXPRESSED PROTEIN"/>
    <property type="match status" value="1"/>
</dbReference>
<evidence type="ECO:0000313" key="4">
    <source>
        <dbReference type="RefSeq" id="XP_020081690.1"/>
    </source>
</evidence>
<dbReference type="OrthoDB" id="1937145at2759"/>
<feature type="compositionally biased region" description="Polar residues" evidence="1">
    <location>
        <begin position="163"/>
        <end position="173"/>
    </location>
</feature>
<evidence type="ECO:0000259" key="2">
    <source>
        <dbReference type="Pfam" id="PF12776"/>
    </source>
</evidence>
<feature type="region of interest" description="Disordered" evidence="1">
    <location>
        <begin position="135"/>
        <end position="173"/>
    </location>
</feature>
<feature type="domain" description="Myb/SANT-like" evidence="2">
    <location>
        <begin position="1"/>
        <end position="89"/>
    </location>
</feature>